<keyword evidence="5 7" id="KW-0862">Zinc</keyword>
<keyword evidence="10" id="KW-1185">Reference proteome</keyword>
<proteinExistence type="inferred from homology"/>
<dbReference type="GO" id="GO:0004222">
    <property type="term" value="F:metalloendopeptidase activity"/>
    <property type="evidence" value="ECO:0007669"/>
    <property type="project" value="InterPro"/>
</dbReference>
<dbReference type="EMBL" id="BMGC01000028">
    <property type="protein sequence ID" value="GGB41249.1"/>
    <property type="molecule type" value="Genomic_DNA"/>
</dbReference>
<reference evidence="9" key="1">
    <citation type="journal article" date="2014" name="Int. J. Syst. Evol. Microbiol.">
        <title>Complete genome sequence of Corynebacterium casei LMG S-19264T (=DSM 44701T), isolated from a smear-ripened cheese.</title>
        <authorList>
            <consortium name="US DOE Joint Genome Institute (JGI-PGF)"/>
            <person name="Walter F."/>
            <person name="Albersmeier A."/>
            <person name="Kalinowski J."/>
            <person name="Ruckert C."/>
        </authorList>
    </citation>
    <scope>NUCLEOTIDE SEQUENCE</scope>
    <source>
        <strain evidence="9">CGMCC 1.12827</strain>
    </source>
</reference>
<dbReference type="GO" id="GO:0004180">
    <property type="term" value="F:carboxypeptidase activity"/>
    <property type="evidence" value="ECO:0007669"/>
    <property type="project" value="TreeGrafter"/>
</dbReference>
<keyword evidence="3 7" id="KW-0479">Metal-binding</keyword>
<comment type="cofactor">
    <cofactor evidence="7">
        <name>Zn(2+)</name>
        <dbReference type="ChEBI" id="CHEBI:29105"/>
    </cofactor>
    <text evidence="7">Binds 1 zinc ion.</text>
</comment>
<dbReference type="Pfam" id="PF01432">
    <property type="entry name" value="Peptidase_M3"/>
    <property type="match status" value="1"/>
</dbReference>
<dbReference type="GO" id="GO:0005829">
    <property type="term" value="C:cytosol"/>
    <property type="evidence" value="ECO:0007669"/>
    <property type="project" value="TreeGrafter"/>
</dbReference>
<comment type="similarity">
    <text evidence="1 7">Belongs to the peptidase M3 family.</text>
</comment>
<dbReference type="FunFam" id="3.40.390.10:FF:000009">
    <property type="entry name" value="Oligopeptidase A"/>
    <property type="match status" value="1"/>
</dbReference>
<dbReference type="RefSeq" id="WP_229742761.1">
    <property type="nucleotide sequence ID" value="NZ_BMGC01000028.1"/>
</dbReference>
<dbReference type="PANTHER" id="PTHR43660">
    <property type="entry name" value="DIPEPTIDYL CARBOXYPEPTIDASE"/>
    <property type="match status" value="1"/>
</dbReference>
<evidence type="ECO:0000259" key="8">
    <source>
        <dbReference type="Pfam" id="PF01432"/>
    </source>
</evidence>
<gene>
    <name evidence="9" type="primary">dcp</name>
    <name evidence="9" type="ORF">GCM10011489_31040</name>
</gene>
<evidence type="ECO:0000256" key="1">
    <source>
        <dbReference type="ARBA" id="ARBA00006040"/>
    </source>
</evidence>
<feature type="domain" description="Peptidase M3A/M3B catalytic" evidence="8">
    <location>
        <begin position="232"/>
        <end position="674"/>
    </location>
</feature>
<dbReference type="Gene3D" id="1.10.1370.10">
    <property type="entry name" value="Neurolysin, domain 3"/>
    <property type="match status" value="1"/>
</dbReference>
<sequence length="689" mass="74858">MSTNPVLVQSNLPHDLPDFASISDDDFLPAFEEAMSAHLAEIDEIASNTDEPTFVNTIEALEGSGRALARAAGIFFNLVGPDTNPTRNEISQKLATSLSEHSTAIALNAALFARIDALHSQRESLGLDEPQKRLLEKRYRDAVRSGAALDEQGKDTMRAIAGRLAVLETTFSQRVLDDSNASAVFVDSADKLDGMSRSAIDAARRAAADAGHDSGYSVALELPTSQSALTVLTDADTRAAVFEASVARCGRGNEFDTSEIVREIVSLRARRAELLGYSSHAEFVLADQTAPSVGAVRELLGDLTRAAMRAGTAELARIEKFAGEQIGAADYTYWLERERAESATVDLAPFADYCELDTVLTDGVFYAAGQLYGLRFVERDDLHGYHPDVRVFEVFDEDDTSIGLYLGDYFARPSKRGGAWMNNIVDQSSMLSQTPIVVNVLNIPKPDEGQPALLTFDQITTLFHEFGHTLHGLLSDVRYESQSGTSVPRDFVEFPSQVNEMWALDPDVLAHYARHHETGEPIPDALAAAARASVGTETAHGTIEYLGAALLDLAWHEVSSAQAEAVGDLDEFERSALEAAGIADDLIPPRYKTRYFNHIFGGGYSAGYYGYIWSEVLDAETEQWFTAHGGLLRENGRVFADSTLSRGDSVDPVAAHEKMVGHPRDVMPLLRRRGLASDSAGTDAPDSSE</sequence>
<evidence type="ECO:0000256" key="2">
    <source>
        <dbReference type="ARBA" id="ARBA00022670"/>
    </source>
</evidence>
<dbReference type="GO" id="GO:0046872">
    <property type="term" value="F:metal ion binding"/>
    <property type="evidence" value="ECO:0007669"/>
    <property type="project" value="UniProtKB-UniRule"/>
</dbReference>
<name>A0A916WY07_9ACTN</name>
<keyword evidence="2 7" id="KW-0645">Protease</keyword>
<evidence type="ECO:0000256" key="4">
    <source>
        <dbReference type="ARBA" id="ARBA00022801"/>
    </source>
</evidence>
<dbReference type="PANTHER" id="PTHR43660:SF1">
    <property type="entry name" value="DIPEPTIDYL CARBOXYPEPTIDASE"/>
    <property type="match status" value="1"/>
</dbReference>
<dbReference type="GO" id="GO:0006508">
    <property type="term" value="P:proteolysis"/>
    <property type="evidence" value="ECO:0007669"/>
    <property type="project" value="UniProtKB-KW"/>
</dbReference>
<dbReference type="SUPFAM" id="SSF55486">
    <property type="entry name" value="Metalloproteases ('zincins'), catalytic domain"/>
    <property type="match status" value="1"/>
</dbReference>
<dbReference type="CDD" id="cd06456">
    <property type="entry name" value="M3A_DCP"/>
    <property type="match status" value="1"/>
</dbReference>
<evidence type="ECO:0000313" key="10">
    <source>
        <dbReference type="Proteomes" id="UP000621454"/>
    </source>
</evidence>
<evidence type="ECO:0000256" key="7">
    <source>
        <dbReference type="RuleBase" id="RU003435"/>
    </source>
</evidence>
<dbReference type="InterPro" id="IPR045090">
    <property type="entry name" value="Pept_M3A_M3B"/>
</dbReference>
<dbReference type="InterPro" id="IPR034005">
    <property type="entry name" value="M3A_DCP"/>
</dbReference>
<dbReference type="Gene3D" id="3.40.390.10">
    <property type="entry name" value="Collagenase (Catalytic Domain)"/>
    <property type="match status" value="1"/>
</dbReference>
<evidence type="ECO:0000256" key="3">
    <source>
        <dbReference type="ARBA" id="ARBA00022723"/>
    </source>
</evidence>
<accession>A0A916WY07</accession>
<evidence type="ECO:0000256" key="6">
    <source>
        <dbReference type="ARBA" id="ARBA00023049"/>
    </source>
</evidence>
<keyword evidence="4 7" id="KW-0378">Hydrolase</keyword>
<keyword evidence="6 7" id="KW-0482">Metalloprotease</keyword>
<dbReference type="AlphaFoldDB" id="A0A916WY07"/>
<dbReference type="InterPro" id="IPR024079">
    <property type="entry name" value="MetalloPept_cat_dom_sf"/>
</dbReference>
<evidence type="ECO:0000256" key="5">
    <source>
        <dbReference type="ARBA" id="ARBA00022833"/>
    </source>
</evidence>
<protein>
    <submittedName>
        <fullName evidence="9">Peptidyl-dipeptidase Dcp</fullName>
    </submittedName>
</protein>
<comment type="caution">
    <text evidence="9">The sequence shown here is derived from an EMBL/GenBank/DDBJ whole genome shotgun (WGS) entry which is preliminary data.</text>
</comment>
<dbReference type="InterPro" id="IPR024077">
    <property type="entry name" value="Neurolysin/TOP_dom2"/>
</dbReference>
<dbReference type="Gene3D" id="1.10.1370.40">
    <property type="match status" value="1"/>
</dbReference>
<dbReference type="Proteomes" id="UP000621454">
    <property type="component" value="Unassembled WGS sequence"/>
</dbReference>
<dbReference type="InterPro" id="IPR001567">
    <property type="entry name" value="Pept_M3A_M3B_dom"/>
</dbReference>
<organism evidence="9 10">
    <name type="scientific">Gordonia jinhuaensis</name>
    <dbReference type="NCBI Taxonomy" id="1517702"/>
    <lineage>
        <taxon>Bacteria</taxon>
        <taxon>Bacillati</taxon>
        <taxon>Actinomycetota</taxon>
        <taxon>Actinomycetes</taxon>
        <taxon>Mycobacteriales</taxon>
        <taxon>Gordoniaceae</taxon>
        <taxon>Gordonia</taxon>
    </lineage>
</organism>
<evidence type="ECO:0000313" key="9">
    <source>
        <dbReference type="EMBL" id="GGB41249.1"/>
    </source>
</evidence>
<reference evidence="9" key="2">
    <citation type="submission" date="2020-09" db="EMBL/GenBank/DDBJ databases">
        <authorList>
            <person name="Sun Q."/>
            <person name="Zhou Y."/>
        </authorList>
    </citation>
    <scope>NUCLEOTIDE SEQUENCE</scope>
    <source>
        <strain evidence="9">CGMCC 1.12827</strain>
    </source>
</reference>